<dbReference type="PANTHER" id="PTHR43249">
    <property type="entry name" value="UDP-N-ACETYL-2-AMINO-2-DEOXY-D-GLUCURONATE OXIDASE"/>
    <property type="match status" value="1"/>
</dbReference>
<name>A0A856HXF3_9FIRM</name>
<proteinExistence type="predicted"/>
<dbReference type="Gene3D" id="3.30.360.10">
    <property type="entry name" value="Dihydrodipicolinate Reductase, domain 2"/>
    <property type="match status" value="1"/>
</dbReference>
<dbReference type="Pfam" id="PF22725">
    <property type="entry name" value="GFO_IDH_MocA_C3"/>
    <property type="match status" value="1"/>
</dbReference>
<keyword evidence="4" id="KW-1185">Reference proteome</keyword>
<feature type="domain" description="Gfo/Idh/MocA-like oxidoreductase N-terminal" evidence="1">
    <location>
        <begin position="5"/>
        <end position="124"/>
    </location>
</feature>
<dbReference type="EMBL" id="CP034413">
    <property type="protein sequence ID" value="QCI58497.2"/>
    <property type="molecule type" value="Genomic_DNA"/>
</dbReference>
<dbReference type="InterPro" id="IPR000683">
    <property type="entry name" value="Gfo/Idh/MocA-like_OxRdtase_N"/>
</dbReference>
<sequence length="349" mass="37979">MRSEIGVGIIGCGSVARWKYVKNLAEMSGVSLRAFYGGRAEEFQQQYGAPGSAVCRDLAEFLAREDVDAVCICTPNNSHAEIALAALRARKHVLCEKPMAISAEDAVRMVETAEQMGVLLTVGHQSRFSPAAQALYRQLREGAFGSLYFARASMVRRMGIPTWGHFFDPAVQGGGCLIDLGTHALDLALWLLNDFSPAYCCAGIFRGPGDSPTPANRWGTWDPAMLRTETGAFGQVVLQSGTVLSLDISWALHVPEDREETVTLCGTAAGAELFPGGYTISGTQGARLVTTRYQMPEEEQSANRAQLEDFLSSIREHRLPLVTAAQSLVVMQILSGLYRSARELRPVEF</sequence>
<dbReference type="GeneID" id="89522352"/>
<dbReference type="InterPro" id="IPR036291">
    <property type="entry name" value="NAD(P)-bd_dom_sf"/>
</dbReference>
<dbReference type="SUPFAM" id="SSF51735">
    <property type="entry name" value="NAD(P)-binding Rossmann-fold domains"/>
    <property type="match status" value="1"/>
</dbReference>
<dbReference type="SUPFAM" id="SSF55347">
    <property type="entry name" value="Glyceraldehyde-3-phosphate dehydrogenase-like, C-terminal domain"/>
    <property type="match status" value="1"/>
</dbReference>
<dbReference type="Pfam" id="PF01408">
    <property type="entry name" value="GFO_IDH_MocA"/>
    <property type="match status" value="1"/>
</dbReference>
<dbReference type="Gene3D" id="3.40.50.720">
    <property type="entry name" value="NAD(P)-binding Rossmann-like Domain"/>
    <property type="match status" value="1"/>
</dbReference>
<organism evidence="3 4">
    <name type="scientific">Dysosmobacter welbionis</name>
    <dbReference type="NCBI Taxonomy" id="2093857"/>
    <lineage>
        <taxon>Bacteria</taxon>
        <taxon>Bacillati</taxon>
        <taxon>Bacillota</taxon>
        <taxon>Clostridia</taxon>
        <taxon>Eubacteriales</taxon>
        <taxon>Oscillospiraceae</taxon>
        <taxon>Dysosmobacter</taxon>
    </lineage>
</organism>
<dbReference type="KEGG" id="obj:EIO64_04080"/>
<evidence type="ECO:0000313" key="3">
    <source>
        <dbReference type="EMBL" id="QCI58497.2"/>
    </source>
</evidence>
<dbReference type="RefSeq" id="WP_158629692.1">
    <property type="nucleotide sequence ID" value="NZ_CP034413.3"/>
</dbReference>
<accession>A0A856HXF3</accession>
<feature type="domain" description="GFO/IDH/MocA-like oxidoreductase" evidence="2">
    <location>
        <begin position="133"/>
        <end position="270"/>
    </location>
</feature>
<evidence type="ECO:0000259" key="2">
    <source>
        <dbReference type="Pfam" id="PF22725"/>
    </source>
</evidence>
<dbReference type="InterPro" id="IPR052515">
    <property type="entry name" value="Gfo/Idh/MocA_Oxidoreductase"/>
</dbReference>
<dbReference type="PANTHER" id="PTHR43249:SF1">
    <property type="entry name" value="D-GLUCOSIDE 3-DEHYDROGENASE"/>
    <property type="match status" value="1"/>
</dbReference>
<gene>
    <name evidence="3" type="ORF">EIO64_04080</name>
</gene>
<dbReference type="InterPro" id="IPR055170">
    <property type="entry name" value="GFO_IDH_MocA-like_dom"/>
</dbReference>
<evidence type="ECO:0000259" key="1">
    <source>
        <dbReference type="Pfam" id="PF01408"/>
    </source>
</evidence>
<evidence type="ECO:0000313" key="4">
    <source>
        <dbReference type="Proteomes" id="UP000298642"/>
    </source>
</evidence>
<reference evidence="4" key="1">
    <citation type="submission" date="2018-12" db="EMBL/GenBank/DDBJ databases">
        <title>Dusodibacter welbiota gen. nov., sp. nov., isolated from human faeces and emended description of the Oscillibacter genus.</title>
        <authorList>
            <person name="Le Roy T."/>
            <person name="Van der Smissen P."/>
            <person name="Delzenne N."/>
            <person name="Muccioli G."/>
            <person name="Collet J.F."/>
            <person name="Cani P.D."/>
        </authorList>
    </citation>
    <scope>NUCLEOTIDE SEQUENCE [LARGE SCALE GENOMIC DNA]</scope>
    <source>
        <strain evidence="4">J115</strain>
    </source>
</reference>
<protein>
    <submittedName>
        <fullName evidence="3">Gfo/Idh/MocA family oxidoreductase</fullName>
    </submittedName>
</protein>
<dbReference type="Proteomes" id="UP000298642">
    <property type="component" value="Chromosome"/>
</dbReference>
<dbReference type="GO" id="GO:0000166">
    <property type="term" value="F:nucleotide binding"/>
    <property type="evidence" value="ECO:0007669"/>
    <property type="project" value="InterPro"/>
</dbReference>
<dbReference type="AlphaFoldDB" id="A0A856HXF3"/>